<evidence type="ECO:0000256" key="1">
    <source>
        <dbReference type="ARBA" id="ARBA00004162"/>
    </source>
</evidence>
<keyword evidence="5 7" id="KW-0472">Membrane</keyword>
<evidence type="ECO:0000256" key="2">
    <source>
        <dbReference type="ARBA" id="ARBA00022475"/>
    </source>
</evidence>
<keyword evidence="10" id="KW-1185">Reference proteome</keyword>
<feature type="compositionally biased region" description="Basic and acidic residues" evidence="6">
    <location>
        <begin position="406"/>
        <end position="415"/>
    </location>
</feature>
<keyword evidence="2" id="KW-1003">Cell membrane</keyword>
<comment type="caution">
    <text evidence="9">The sequence shown here is derived from an EMBL/GenBank/DDBJ whole genome shotgun (WGS) entry which is preliminary data.</text>
</comment>
<evidence type="ECO:0000256" key="5">
    <source>
        <dbReference type="ARBA" id="ARBA00023136"/>
    </source>
</evidence>
<keyword evidence="3 7" id="KW-0812">Transmembrane</keyword>
<dbReference type="PROSITE" id="PS51849">
    <property type="entry name" value="RSGI_N"/>
    <property type="match status" value="1"/>
</dbReference>
<accession>A0A7W5CAV3</accession>
<dbReference type="Pfam" id="PF23750">
    <property type="entry name" value="RsgI_M"/>
    <property type="match status" value="1"/>
</dbReference>
<dbReference type="Pfam" id="PF12791">
    <property type="entry name" value="RsgI_N"/>
    <property type="match status" value="1"/>
</dbReference>
<comment type="subcellular location">
    <subcellularLocation>
        <location evidence="1">Cell membrane</location>
        <topology evidence="1">Single-pass membrane protein</topology>
    </subcellularLocation>
</comment>
<feature type="compositionally biased region" description="Low complexity" evidence="6">
    <location>
        <begin position="290"/>
        <end position="305"/>
    </location>
</feature>
<sequence>MKRGIVVSIHKQHAVVMTADGQFLQAPIQGTPQLGEEIIFEAVYKKTRNVKPAYWYGSAAAILLVFILPLLFFIQRDKNPVVAYVSMDINPSVELGVDENGKVRELRALNADGENIIKGLPFDGINVENVASSLLEKAKTSHYLDTPNKDIFITSVLLSDASALKLDYESILTGKVDEALRLLLNNLTDEAATANITTMSIPNEVREEAAINGISSGKMAVYLMAKEEGYSLEIEQLKQQSIDKATEPVGGVKTIVDNAQDKSKEKLKELVAKEKKEKAKQQNNINKGGAAKPTATAKPNKPVKAAKPEKPSSVVTLKPSETKKPIRNGALDDKPVTTPGKPGKPSKPSKPNRPNSDKQDDDKEDDDRDWNQGWNQSRNNNDDDDKDNRGDIRNEDRDNNGWGTNWRDDNKDNRDNIGWGINWRDDDKDNRDDRDGWNSDKKNDKGKDDKSNDNRNTNEKDNNRD</sequence>
<name>A0A7W5CAV3_9BACL</name>
<feature type="transmembrane region" description="Helical" evidence="7">
    <location>
        <begin position="53"/>
        <end position="74"/>
    </location>
</feature>
<feature type="domain" description="RsgI N-terminal anti-sigma" evidence="8">
    <location>
        <begin position="2"/>
        <end position="49"/>
    </location>
</feature>
<evidence type="ECO:0000256" key="3">
    <source>
        <dbReference type="ARBA" id="ARBA00022692"/>
    </source>
</evidence>
<protein>
    <recommendedName>
        <fullName evidence="8">RsgI N-terminal anti-sigma domain-containing protein</fullName>
    </recommendedName>
</protein>
<feature type="compositionally biased region" description="Basic and acidic residues" evidence="6">
    <location>
        <begin position="423"/>
        <end position="465"/>
    </location>
</feature>
<dbReference type="AlphaFoldDB" id="A0A7W5CAV3"/>
<proteinExistence type="predicted"/>
<dbReference type="Proteomes" id="UP000518605">
    <property type="component" value="Unassembled WGS sequence"/>
</dbReference>
<feature type="compositionally biased region" description="Basic and acidic residues" evidence="6">
    <location>
        <begin position="320"/>
        <end position="335"/>
    </location>
</feature>
<evidence type="ECO:0000256" key="7">
    <source>
        <dbReference type="SAM" id="Phobius"/>
    </source>
</evidence>
<keyword evidence="4 7" id="KW-1133">Transmembrane helix</keyword>
<reference evidence="9 10" key="1">
    <citation type="submission" date="2020-08" db="EMBL/GenBank/DDBJ databases">
        <title>Genomic Encyclopedia of Type Strains, Phase III (KMG-III): the genomes of soil and plant-associated and newly described type strains.</title>
        <authorList>
            <person name="Whitman W."/>
        </authorList>
    </citation>
    <scope>NUCLEOTIDE SEQUENCE [LARGE SCALE GENOMIC DNA]</scope>
    <source>
        <strain evidence="9 10">CECT 8234</strain>
    </source>
</reference>
<dbReference type="RefSeq" id="WP_183567551.1">
    <property type="nucleotide sequence ID" value="NZ_CBCSLB010000016.1"/>
</dbReference>
<feature type="compositionally biased region" description="Basic and acidic residues" evidence="6">
    <location>
        <begin position="386"/>
        <end position="399"/>
    </location>
</feature>
<evidence type="ECO:0000256" key="4">
    <source>
        <dbReference type="ARBA" id="ARBA00022989"/>
    </source>
</evidence>
<evidence type="ECO:0000313" key="10">
    <source>
        <dbReference type="Proteomes" id="UP000518605"/>
    </source>
</evidence>
<dbReference type="InterPro" id="IPR024449">
    <property type="entry name" value="Anti-sigma_RsgI_N"/>
</dbReference>
<feature type="region of interest" description="Disordered" evidence="6">
    <location>
        <begin position="274"/>
        <end position="465"/>
    </location>
</feature>
<organism evidence="9 10">
    <name type="scientific">Paenibacillus endophyticus</name>
    <dbReference type="NCBI Taxonomy" id="1294268"/>
    <lineage>
        <taxon>Bacteria</taxon>
        <taxon>Bacillati</taxon>
        <taxon>Bacillota</taxon>
        <taxon>Bacilli</taxon>
        <taxon>Bacillales</taxon>
        <taxon>Paenibacillaceae</taxon>
        <taxon>Paenibacillus</taxon>
    </lineage>
</organism>
<gene>
    <name evidence="9" type="ORF">FHS16_004407</name>
</gene>
<dbReference type="GO" id="GO:0005886">
    <property type="term" value="C:plasma membrane"/>
    <property type="evidence" value="ECO:0007669"/>
    <property type="project" value="UniProtKB-SubCell"/>
</dbReference>
<evidence type="ECO:0000259" key="8">
    <source>
        <dbReference type="PROSITE" id="PS51849"/>
    </source>
</evidence>
<evidence type="ECO:0000313" key="9">
    <source>
        <dbReference type="EMBL" id="MBB3154325.1"/>
    </source>
</evidence>
<evidence type="ECO:0000256" key="6">
    <source>
        <dbReference type="SAM" id="MobiDB-lite"/>
    </source>
</evidence>
<dbReference type="InterPro" id="IPR055431">
    <property type="entry name" value="RsgI_M"/>
</dbReference>
<dbReference type="EMBL" id="JACHXW010000015">
    <property type="protein sequence ID" value="MBB3154325.1"/>
    <property type="molecule type" value="Genomic_DNA"/>
</dbReference>